<evidence type="ECO:0000256" key="1">
    <source>
        <dbReference type="SAM" id="MobiDB-lite"/>
    </source>
</evidence>
<evidence type="ECO:0000313" key="3">
    <source>
        <dbReference type="Proteomes" id="UP000478740"/>
    </source>
</evidence>
<gene>
    <name evidence="2" type="ORF">GL284_16405</name>
</gene>
<accession>A0A6L6IZB6</accession>
<keyword evidence="3" id="KW-1185">Reference proteome</keyword>
<dbReference type="EMBL" id="WMII01000017">
    <property type="protein sequence ID" value="MTH65855.1"/>
    <property type="molecule type" value="Genomic_DNA"/>
</dbReference>
<dbReference type="Proteomes" id="UP000478740">
    <property type="component" value="Unassembled WGS sequence"/>
</dbReference>
<reference evidence="2 3" key="1">
    <citation type="submission" date="2019-11" db="EMBL/GenBank/DDBJ databases">
        <authorList>
            <person name="Dong K."/>
        </authorList>
    </citation>
    <scope>NUCLEOTIDE SEQUENCE [LARGE SCALE GENOMIC DNA]</scope>
    <source>
        <strain evidence="2 3">DK608</strain>
    </source>
</reference>
<proteinExistence type="predicted"/>
<dbReference type="AlphaFoldDB" id="A0A6L6IZB6"/>
<feature type="non-terminal residue" evidence="2">
    <location>
        <position position="141"/>
    </location>
</feature>
<feature type="compositionally biased region" description="Polar residues" evidence="1">
    <location>
        <begin position="8"/>
        <end position="24"/>
    </location>
</feature>
<protein>
    <submittedName>
        <fullName evidence="2">Uncharacterized protein</fullName>
    </submittedName>
</protein>
<evidence type="ECO:0000313" key="2">
    <source>
        <dbReference type="EMBL" id="MTH65855.1"/>
    </source>
</evidence>
<name>A0A6L6IZB6_9RHOB</name>
<sequence length="141" mass="15135">MAGPQFFHLQSYSRKPNKAGQSIAQVPGEAARLPEFSQHVPEPKPCRVIFGLSPAEVQTRHDEMVAAGRCEVTLKDGTTAIRGIRKDRHTLMTAVASYPDSAPRRGVGAPTLGEVRACSGGHGGQPDGWIVGHTGERFKAH</sequence>
<feature type="region of interest" description="Disordered" evidence="1">
    <location>
        <begin position="1"/>
        <end position="24"/>
    </location>
</feature>
<comment type="caution">
    <text evidence="2">The sequence shown here is derived from an EMBL/GenBank/DDBJ whole genome shotgun (WGS) entry which is preliminary data.</text>
</comment>
<organism evidence="2 3">
    <name type="scientific">Paracoccus shanxieyensis</name>
    <dbReference type="NCBI Taxonomy" id="2675752"/>
    <lineage>
        <taxon>Bacteria</taxon>
        <taxon>Pseudomonadati</taxon>
        <taxon>Pseudomonadota</taxon>
        <taxon>Alphaproteobacteria</taxon>
        <taxon>Rhodobacterales</taxon>
        <taxon>Paracoccaceae</taxon>
        <taxon>Paracoccus</taxon>
    </lineage>
</organism>